<accession>A0ABP0KNS6</accession>
<dbReference type="Proteomes" id="UP001642484">
    <property type="component" value="Unassembled WGS sequence"/>
</dbReference>
<evidence type="ECO:0000313" key="3">
    <source>
        <dbReference type="EMBL" id="CAK9028529.1"/>
    </source>
</evidence>
<feature type="transmembrane region" description="Helical" evidence="2">
    <location>
        <begin position="162"/>
        <end position="190"/>
    </location>
</feature>
<gene>
    <name evidence="3" type="ORF">CCMP2556_LOCUS17144</name>
</gene>
<feature type="compositionally biased region" description="Low complexity" evidence="1">
    <location>
        <begin position="33"/>
        <end position="48"/>
    </location>
</feature>
<proteinExistence type="predicted"/>
<comment type="caution">
    <text evidence="3">The sequence shown here is derived from an EMBL/GenBank/DDBJ whole genome shotgun (WGS) entry which is preliminary data.</text>
</comment>
<reference evidence="3 4" key="1">
    <citation type="submission" date="2024-02" db="EMBL/GenBank/DDBJ databases">
        <authorList>
            <person name="Chen Y."/>
            <person name="Shah S."/>
            <person name="Dougan E. K."/>
            <person name="Thang M."/>
            <person name="Chan C."/>
        </authorList>
    </citation>
    <scope>NUCLEOTIDE SEQUENCE [LARGE SCALE GENOMIC DNA]</scope>
</reference>
<feature type="region of interest" description="Disordered" evidence="1">
    <location>
        <begin position="1"/>
        <end position="90"/>
    </location>
</feature>
<keyword evidence="4" id="KW-1185">Reference proteome</keyword>
<keyword evidence="2" id="KW-0472">Membrane</keyword>
<keyword evidence="2" id="KW-0812">Transmembrane</keyword>
<evidence type="ECO:0000256" key="2">
    <source>
        <dbReference type="SAM" id="Phobius"/>
    </source>
</evidence>
<protein>
    <submittedName>
        <fullName evidence="3">Uncharacterized protein</fullName>
    </submittedName>
</protein>
<organism evidence="3 4">
    <name type="scientific">Durusdinium trenchii</name>
    <dbReference type="NCBI Taxonomy" id="1381693"/>
    <lineage>
        <taxon>Eukaryota</taxon>
        <taxon>Sar</taxon>
        <taxon>Alveolata</taxon>
        <taxon>Dinophyceae</taxon>
        <taxon>Suessiales</taxon>
        <taxon>Symbiodiniaceae</taxon>
        <taxon>Durusdinium</taxon>
    </lineage>
</organism>
<sequence length="666" mass="72972">MRSFSNRASASPPVSRKTTNDRPTSHRKTTNDSSGRSKSVVSRRTTSGSHERNRSKDRKTTALSGSGSRAGRSSTSEEDHESEDSEVDVENVPFHLRKAVPLHLVEARILKKSEKGQPSSPTVTQDMRRRVAQQYVPPDEDKLPDEIYDPAPMEAVMVRKRVIILLIAGFFLWCFAMLPLLAVHVLTFYLSIGVQTHRANADAIFGKLEAMVAQELTPALNLVYMLSVQASMGLFNVSEPYWAITRSLAYTVQESKQMQYVKVVGAAEHMLVFRPGNLHYVPKDEDGDGYIDVLYAPDQITGAVEVVDDICQDADPFFCFDITPDQWSRLTDSLKVDLPSRQLTAWWLGPEFLTKSKQNEVIASPDDWPLIIRFLAHVNVTEGLPSRTDPDIVDPFGIPVPLPARVSLDIALGVDHMGGVLQDVRPDGGEVFILAADGSIIAGAGWQARPAIGESGELYQKIWEMQFEWAKELTPEAVVAEDRIEFMTSASDLVQAAEPPVQQNPSHRHSDCHVKLLPLNQAPSHTEQNCSMSKSTVYWSPGEASLSRASLNKLLQPGDKLDVTEAMMKAATIGRAAEMGEGWEPPGVISRKIADLLSSRSPGSQGPAASLGAFAALLSGPGTVGAQREVTKARVVKSASLPTLQRSAPVKTNWATMVPRRPLDGK</sequence>
<evidence type="ECO:0000313" key="4">
    <source>
        <dbReference type="Proteomes" id="UP001642484"/>
    </source>
</evidence>
<evidence type="ECO:0000256" key="1">
    <source>
        <dbReference type="SAM" id="MobiDB-lite"/>
    </source>
</evidence>
<feature type="compositionally biased region" description="Acidic residues" evidence="1">
    <location>
        <begin position="76"/>
        <end position="89"/>
    </location>
</feature>
<keyword evidence="2" id="KW-1133">Transmembrane helix</keyword>
<feature type="compositionally biased region" description="Basic and acidic residues" evidence="1">
    <location>
        <begin position="49"/>
        <end position="60"/>
    </location>
</feature>
<feature type="compositionally biased region" description="Low complexity" evidence="1">
    <location>
        <begin position="61"/>
        <end position="74"/>
    </location>
</feature>
<dbReference type="EMBL" id="CAXAMN010009402">
    <property type="protein sequence ID" value="CAK9028529.1"/>
    <property type="molecule type" value="Genomic_DNA"/>
</dbReference>
<name>A0ABP0KNS6_9DINO</name>